<evidence type="ECO:0000313" key="2">
    <source>
        <dbReference type="Proteomes" id="UP000006330"/>
    </source>
</evidence>
<reference evidence="1 2" key="1">
    <citation type="submission" date="2012-02" db="EMBL/GenBank/DDBJ databases">
        <title>The Genome Sequence of Parabacteroides goldsteinii CL02T12C30.</title>
        <authorList>
            <consortium name="The Broad Institute Genome Sequencing Platform"/>
            <person name="Earl A."/>
            <person name="Ward D."/>
            <person name="Feldgarden M."/>
            <person name="Gevers D."/>
            <person name="Zitomersky N.L."/>
            <person name="Coyne M.J."/>
            <person name="Comstock L.E."/>
            <person name="Young S.K."/>
            <person name="Zeng Q."/>
            <person name="Gargeya S."/>
            <person name="Fitzgerald M."/>
            <person name="Haas B."/>
            <person name="Abouelleil A."/>
            <person name="Alvarado L."/>
            <person name="Arachchi H.M."/>
            <person name="Berlin A."/>
            <person name="Chapman S.B."/>
            <person name="Gearin G."/>
            <person name="Goldberg J."/>
            <person name="Griggs A."/>
            <person name="Gujja S."/>
            <person name="Hansen M."/>
            <person name="Heiman D."/>
            <person name="Howarth C."/>
            <person name="Larimer J."/>
            <person name="Lui A."/>
            <person name="MacDonald P.J.P."/>
            <person name="McCowen C."/>
            <person name="Montmayeur A."/>
            <person name="Murphy C."/>
            <person name="Neiman D."/>
            <person name="Pearson M."/>
            <person name="Priest M."/>
            <person name="Roberts A."/>
            <person name="Saif S."/>
            <person name="Shea T."/>
            <person name="Sisk P."/>
            <person name="Stolte C."/>
            <person name="Sykes S."/>
            <person name="Wortman J."/>
            <person name="Nusbaum C."/>
            <person name="Birren B."/>
        </authorList>
    </citation>
    <scope>NUCLEOTIDE SEQUENCE [LARGE SCALE GENOMIC DNA]</scope>
    <source>
        <strain evidence="1 2">CL02T12C30</strain>
    </source>
</reference>
<dbReference type="HOGENOM" id="CLU_3314018_0_0_10"/>
<name>K6A6K4_9BACT</name>
<sequence>MIFFCSYLVTIGEDIGKVKNIFPDISSWRTISFKDYITL</sequence>
<dbReference type="PATRIC" id="fig|999418.3.peg.631"/>
<dbReference type="Proteomes" id="UP000006330">
    <property type="component" value="Unassembled WGS sequence"/>
</dbReference>
<dbReference type="AlphaFoldDB" id="K6A6K4"/>
<evidence type="ECO:0000313" key="1">
    <source>
        <dbReference type="EMBL" id="EKN19331.1"/>
    </source>
</evidence>
<organism evidence="1 2">
    <name type="scientific">Parabacteroides goldsteinii CL02T12C30</name>
    <dbReference type="NCBI Taxonomy" id="999418"/>
    <lineage>
        <taxon>Bacteria</taxon>
        <taxon>Pseudomonadati</taxon>
        <taxon>Bacteroidota</taxon>
        <taxon>Bacteroidia</taxon>
        <taxon>Bacteroidales</taxon>
        <taxon>Tannerellaceae</taxon>
        <taxon>Parabacteroides</taxon>
    </lineage>
</organism>
<dbReference type="EMBL" id="AGZO01000008">
    <property type="protein sequence ID" value="EKN19331.1"/>
    <property type="molecule type" value="Genomic_DNA"/>
</dbReference>
<comment type="caution">
    <text evidence="1">The sequence shown here is derived from an EMBL/GenBank/DDBJ whole genome shotgun (WGS) entry which is preliminary data.</text>
</comment>
<protein>
    <submittedName>
        <fullName evidence="1">Uncharacterized protein</fullName>
    </submittedName>
</protein>
<accession>K6A6K4</accession>
<gene>
    <name evidence="1" type="ORF">HMPREF1076_00623</name>
</gene>
<proteinExistence type="predicted"/>